<proteinExistence type="predicted"/>
<accession>A0A382A3S3</accession>
<evidence type="ECO:0000313" key="1">
    <source>
        <dbReference type="EMBL" id="SVA95881.1"/>
    </source>
</evidence>
<name>A0A382A3S3_9ZZZZ</name>
<dbReference type="AlphaFoldDB" id="A0A382A3S3"/>
<protein>
    <submittedName>
        <fullName evidence="1">Uncharacterized protein</fullName>
    </submittedName>
</protein>
<feature type="non-terminal residue" evidence="1">
    <location>
        <position position="1"/>
    </location>
</feature>
<gene>
    <name evidence="1" type="ORF">METZ01_LOCUS148735</name>
</gene>
<reference evidence="1" key="1">
    <citation type="submission" date="2018-05" db="EMBL/GenBank/DDBJ databases">
        <authorList>
            <person name="Lanie J.A."/>
            <person name="Ng W.-L."/>
            <person name="Kazmierczak K.M."/>
            <person name="Andrzejewski T.M."/>
            <person name="Davidsen T.M."/>
            <person name="Wayne K.J."/>
            <person name="Tettelin H."/>
            <person name="Glass J.I."/>
            <person name="Rusch D."/>
            <person name="Podicherti R."/>
            <person name="Tsui H.-C.T."/>
            <person name="Winkler M.E."/>
        </authorList>
    </citation>
    <scope>NUCLEOTIDE SEQUENCE</scope>
</reference>
<sequence>IYNPTAFLQTYPKFVLYGGQCQNHKTYIQGYKKSGYTGNGQNSTRILSIIGVI</sequence>
<organism evidence="1">
    <name type="scientific">marine metagenome</name>
    <dbReference type="NCBI Taxonomy" id="408172"/>
    <lineage>
        <taxon>unclassified sequences</taxon>
        <taxon>metagenomes</taxon>
        <taxon>ecological metagenomes</taxon>
    </lineage>
</organism>
<dbReference type="EMBL" id="UINC01023699">
    <property type="protein sequence ID" value="SVA95881.1"/>
    <property type="molecule type" value="Genomic_DNA"/>
</dbReference>